<dbReference type="EMBL" id="BONV01000003">
    <property type="protein sequence ID" value="GIG77990.1"/>
    <property type="molecule type" value="Genomic_DNA"/>
</dbReference>
<dbReference type="InterPro" id="IPR006058">
    <property type="entry name" value="2Fe2S_fd_BS"/>
</dbReference>
<dbReference type="InterPro" id="IPR036884">
    <property type="entry name" value="2Fe-2S-bd_dom_sf"/>
</dbReference>
<dbReference type="CDD" id="cd00207">
    <property type="entry name" value="fer2"/>
    <property type="match status" value="1"/>
</dbReference>
<dbReference type="Pfam" id="PF00111">
    <property type="entry name" value="Fer2"/>
    <property type="match status" value="1"/>
</dbReference>
<name>A0A8J3LWE3_9ACTN</name>
<protein>
    <submittedName>
        <fullName evidence="7">Oxidoreductase</fullName>
    </submittedName>
</protein>
<dbReference type="PANTHER" id="PTHR44379">
    <property type="entry name" value="OXIDOREDUCTASE WITH IRON-SULFUR SUBUNIT"/>
    <property type="match status" value="1"/>
</dbReference>
<organism evidence="7 8">
    <name type="scientific">Planotetraspora kaengkrachanensis</name>
    <dbReference type="NCBI Taxonomy" id="575193"/>
    <lineage>
        <taxon>Bacteria</taxon>
        <taxon>Bacillati</taxon>
        <taxon>Actinomycetota</taxon>
        <taxon>Actinomycetes</taxon>
        <taxon>Streptosporangiales</taxon>
        <taxon>Streptosporangiaceae</taxon>
        <taxon>Planotetraspora</taxon>
    </lineage>
</organism>
<keyword evidence="3" id="KW-0560">Oxidoreductase</keyword>
<dbReference type="InterPro" id="IPR001041">
    <property type="entry name" value="2Fe-2S_ferredoxin-type"/>
</dbReference>
<evidence type="ECO:0000313" key="7">
    <source>
        <dbReference type="EMBL" id="GIG77990.1"/>
    </source>
</evidence>
<keyword evidence="4" id="KW-0408">Iron</keyword>
<accession>A0A8J3LWE3</accession>
<dbReference type="GO" id="GO:0016491">
    <property type="term" value="F:oxidoreductase activity"/>
    <property type="evidence" value="ECO:0007669"/>
    <property type="project" value="UniProtKB-KW"/>
</dbReference>
<dbReference type="PROSITE" id="PS00197">
    <property type="entry name" value="2FE2S_FER_1"/>
    <property type="match status" value="1"/>
</dbReference>
<keyword evidence="8" id="KW-1185">Reference proteome</keyword>
<dbReference type="Gene3D" id="1.10.150.120">
    <property type="entry name" value="[2Fe-2S]-binding domain"/>
    <property type="match status" value="1"/>
</dbReference>
<dbReference type="InterPro" id="IPR012675">
    <property type="entry name" value="Beta-grasp_dom_sf"/>
</dbReference>
<dbReference type="Gene3D" id="3.10.20.30">
    <property type="match status" value="1"/>
</dbReference>
<evidence type="ECO:0000256" key="2">
    <source>
        <dbReference type="ARBA" id="ARBA00022723"/>
    </source>
</evidence>
<evidence type="ECO:0000256" key="1">
    <source>
        <dbReference type="ARBA" id="ARBA00022714"/>
    </source>
</evidence>
<evidence type="ECO:0000256" key="5">
    <source>
        <dbReference type="ARBA" id="ARBA00023014"/>
    </source>
</evidence>
<reference evidence="7 8" key="1">
    <citation type="submission" date="2021-01" db="EMBL/GenBank/DDBJ databases">
        <title>Whole genome shotgun sequence of Planotetraspora kaengkrachanensis NBRC 104272.</title>
        <authorList>
            <person name="Komaki H."/>
            <person name="Tamura T."/>
        </authorList>
    </citation>
    <scope>NUCLEOTIDE SEQUENCE [LARGE SCALE GENOMIC DNA]</scope>
    <source>
        <strain evidence="7 8">NBRC 104272</strain>
    </source>
</reference>
<feature type="domain" description="2Fe-2S ferredoxin-type" evidence="6">
    <location>
        <begin position="3"/>
        <end position="79"/>
    </location>
</feature>
<dbReference type="AlphaFoldDB" id="A0A8J3LWE3"/>
<keyword evidence="1" id="KW-0001">2Fe-2S</keyword>
<keyword evidence="2" id="KW-0479">Metal-binding</keyword>
<proteinExistence type="predicted"/>
<dbReference type="InterPro" id="IPR002888">
    <property type="entry name" value="2Fe-2S-bd"/>
</dbReference>
<evidence type="ECO:0000259" key="6">
    <source>
        <dbReference type="PROSITE" id="PS51085"/>
    </source>
</evidence>
<gene>
    <name evidence="7" type="ORF">Pka01_11170</name>
</gene>
<dbReference type="PROSITE" id="PS51085">
    <property type="entry name" value="2FE2S_FER_2"/>
    <property type="match status" value="1"/>
</dbReference>
<dbReference type="RefSeq" id="WP_203881496.1">
    <property type="nucleotide sequence ID" value="NZ_BAABHH010000003.1"/>
</dbReference>
<dbReference type="GO" id="GO:0051537">
    <property type="term" value="F:2 iron, 2 sulfur cluster binding"/>
    <property type="evidence" value="ECO:0007669"/>
    <property type="project" value="UniProtKB-KW"/>
</dbReference>
<evidence type="ECO:0000256" key="4">
    <source>
        <dbReference type="ARBA" id="ARBA00023004"/>
    </source>
</evidence>
<dbReference type="SUPFAM" id="SSF54292">
    <property type="entry name" value="2Fe-2S ferredoxin-like"/>
    <property type="match status" value="1"/>
</dbReference>
<evidence type="ECO:0000313" key="8">
    <source>
        <dbReference type="Proteomes" id="UP000630097"/>
    </source>
</evidence>
<dbReference type="Proteomes" id="UP000630097">
    <property type="component" value="Unassembled WGS sequence"/>
</dbReference>
<evidence type="ECO:0000256" key="3">
    <source>
        <dbReference type="ARBA" id="ARBA00023002"/>
    </source>
</evidence>
<sequence length="164" mass="17619">MTQAFELTVNGRRVRIETHPDTSLLHALRNELGLKGPRFGCGLGLCGACFVQMDGKVVASCDTPMWSAEGRTVVTVEGLEPGEGLHRVQQALLDEQAAQCGFCVSGIIVNAATLLDTNPDADEEAIVEALDRNLCRCGVQRRVVRAVMKARCEGPCHVTPEDAS</sequence>
<comment type="caution">
    <text evidence="7">The sequence shown here is derived from an EMBL/GenBank/DDBJ whole genome shotgun (WGS) entry which is preliminary data.</text>
</comment>
<dbReference type="InterPro" id="IPR051452">
    <property type="entry name" value="Diverse_Oxidoreductases"/>
</dbReference>
<dbReference type="Pfam" id="PF01799">
    <property type="entry name" value="Fer2_2"/>
    <property type="match status" value="1"/>
</dbReference>
<dbReference type="GO" id="GO:0046872">
    <property type="term" value="F:metal ion binding"/>
    <property type="evidence" value="ECO:0007669"/>
    <property type="project" value="UniProtKB-KW"/>
</dbReference>
<dbReference type="SUPFAM" id="SSF47741">
    <property type="entry name" value="CO dehydrogenase ISP C-domain like"/>
    <property type="match status" value="1"/>
</dbReference>
<keyword evidence="5" id="KW-0411">Iron-sulfur</keyword>
<dbReference type="PANTHER" id="PTHR44379:SF6">
    <property type="entry name" value="BLR6046 PROTEIN"/>
    <property type="match status" value="1"/>
</dbReference>
<dbReference type="InterPro" id="IPR036010">
    <property type="entry name" value="2Fe-2S_ferredoxin-like_sf"/>
</dbReference>